<keyword evidence="2 4" id="KW-0238">DNA-binding</keyword>
<dbReference type="GO" id="GO:0000976">
    <property type="term" value="F:transcription cis-regulatory region binding"/>
    <property type="evidence" value="ECO:0007669"/>
    <property type="project" value="TreeGrafter"/>
</dbReference>
<reference evidence="6 7" key="1">
    <citation type="journal article" date="2019" name="Emerg. Microbes Infect.">
        <title>Comprehensive subspecies identification of 175 nontuberculous mycobacteria species based on 7547 genomic profiles.</title>
        <authorList>
            <person name="Matsumoto Y."/>
            <person name="Kinjo T."/>
            <person name="Motooka D."/>
            <person name="Nabeya D."/>
            <person name="Jung N."/>
            <person name="Uechi K."/>
            <person name="Horii T."/>
            <person name="Iida T."/>
            <person name="Fujita J."/>
            <person name="Nakamura S."/>
        </authorList>
    </citation>
    <scope>NUCLEOTIDE SEQUENCE [LARGE SCALE GENOMIC DNA]</scope>
    <source>
        <strain evidence="6 7">JCM 6375</strain>
    </source>
</reference>
<gene>
    <name evidence="6" type="ORF">MMOR_10350</name>
</gene>
<dbReference type="Proteomes" id="UP000466681">
    <property type="component" value="Chromosome"/>
</dbReference>
<dbReference type="InterPro" id="IPR001647">
    <property type="entry name" value="HTH_TetR"/>
</dbReference>
<dbReference type="InterPro" id="IPR050109">
    <property type="entry name" value="HTH-type_TetR-like_transc_reg"/>
</dbReference>
<dbReference type="InterPro" id="IPR009057">
    <property type="entry name" value="Homeodomain-like_sf"/>
</dbReference>
<evidence type="ECO:0000256" key="1">
    <source>
        <dbReference type="ARBA" id="ARBA00023015"/>
    </source>
</evidence>
<protein>
    <recommendedName>
        <fullName evidence="5">HTH tetR-type domain-containing protein</fullName>
    </recommendedName>
</protein>
<keyword evidence="7" id="KW-1185">Reference proteome</keyword>
<sequence length="265" mass="29632">MTAVPPVRRPRKSSAELRELLTAAARTTFSERGFAGATTRDIAELAGTSETVLFRHFGSKAGLFDASIIEPFSSFIRRFVDTWLAVEEPHEAEIPTRAFFAEMYQMLREQRGVLLTLMAADVHEPDVAVNADIALFLDRIEAVAARELELRGWHAVDIPVLVRIAFGMVLAAAVFKEWLYTEPDSVPDDHIIDEMVEILISGASGSRAQSASSGCVVTEHRDRWRVDFRGAAQPVLLREAAEWLARSGRTVESMSWHNGELRLYY</sequence>
<dbReference type="EMBL" id="AP022560">
    <property type="protein sequence ID" value="BBX00099.1"/>
    <property type="molecule type" value="Genomic_DNA"/>
</dbReference>
<keyword evidence="1" id="KW-0805">Transcription regulation</keyword>
<dbReference type="PANTHER" id="PTHR30055">
    <property type="entry name" value="HTH-TYPE TRANSCRIPTIONAL REGULATOR RUTR"/>
    <property type="match status" value="1"/>
</dbReference>
<evidence type="ECO:0000259" key="5">
    <source>
        <dbReference type="PROSITE" id="PS50977"/>
    </source>
</evidence>
<evidence type="ECO:0000256" key="2">
    <source>
        <dbReference type="ARBA" id="ARBA00023125"/>
    </source>
</evidence>
<keyword evidence="3" id="KW-0804">Transcription</keyword>
<proteinExistence type="predicted"/>
<dbReference type="PRINTS" id="PR00455">
    <property type="entry name" value="HTHTETR"/>
</dbReference>
<evidence type="ECO:0000256" key="3">
    <source>
        <dbReference type="ARBA" id="ARBA00023163"/>
    </source>
</evidence>
<dbReference type="PROSITE" id="PS50977">
    <property type="entry name" value="HTH_TETR_2"/>
    <property type="match status" value="1"/>
</dbReference>
<dbReference type="RefSeq" id="WP_163658007.1">
    <property type="nucleotide sequence ID" value="NZ_AP022560.1"/>
</dbReference>
<evidence type="ECO:0000256" key="4">
    <source>
        <dbReference type="PROSITE-ProRule" id="PRU00335"/>
    </source>
</evidence>
<dbReference type="KEGG" id="mmor:MMOR_10350"/>
<dbReference type="SUPFAM" id="SSF46689">
    <property type="entry name" value="Homeodomain-like"/>
    <property type="match status" value="1"/>
</dbReference>
<accession>A0AAD1H8R1</accession>
<dbReference type="GO" id="GO:0003700">
    <property type="term" value="F:DNA-binding transcription factor activity"/>
    <property type="evidence" value="ECO:0007669"/>
    <property type="project" value="TreeGrafter"/>
</dbReference>
<evidence type="ECO:0000313" key="7">
    <source>
        <dbReference type="Proteomes" id="UP000466681"/>
    </source>
</evidence>
<dbReference type="AlphaFoldDB" id="A0AAD1H8R1"/>
<feature type="DNA-binding region" description="H-T-H motif" evidence="4">
    <location>
        <begin position="38"/>
        <end position="57"/>
    </location>
</feature>
<evidence type="ECO:0000313" key="6">
    <source>
        <dbReference type="EMBL" id="BBX00099.1"/>
    </source>
</evidence>
<dbReference type="Pfam" id="PF00440">
    <property type="entry name" value="TetR_N"/>
    <property type="match status" value="1"/>
</dbReference>
<dbReference type="PANTHER" id="PTHR30055:SF234">
    <property type="entry name" value="HTH-TYPE TRANSCRIPTIONAL REGULATOR BETI"/>
    <property type="match status" value="1"/>
</dbReference>
<name>A0AAD1H8R1_9MYCO</name>
<feature type="domain" description="HTH tetR-type" evidence="5">
    <location>
        <begin position="15"/>
        <end position="75"/>
    </location>
</feature>
<dbReference type="Gene3D" id="1.10.357.10">
    <property type="entry name" value="Tetracycline Repressor, domain 2"/>
    <property type="match status" value="1"/>
</dbReference>
<organism evidence="6 7">
    <name type="scientific">Mycolicibacterium moriokaense</name>
    <dbReference type="NCBI Taxonomy" id="39691"/>
    <lineage>
        <taxon>Bacteria</taxon>
        <taxon>Bacillati</taxon>
        <taxon>Actinomycetota</taxon>
        <taxon>Actinomycetes</taxon>
        <taxon>Mycobacteriales</taxon>
        <taxon>Mycobacteriaceae</taxon>
        <taxon>Mycolicibacterium</taxon>
    </lineage>
</organism>